<feature type="repeat" description="WD" evidence="4">
    <location>
        <begin position="194"/>
        <end position="226"/>
    </location>
</feature>
<evidence type="ECO:0000256" key="4">
    <source>
        <dbReference type="PROSITE-ProRule" id="PRU00221"/>
    </source>
</evidence>
<dbReference type="InterPro" id="IPR015943">
    <property type="entry name" value="WD40/YVTN_repeat-like_dom_sf"/>
</dbReference>
<dbReference type="Pfam" id="PF23335">
    <property type="entry name" value="Beta-prop_IFT80_2nd"/>
    <property type="match status" value="1"/>
</dbReference>
<evidence type="ECO:0000259" key="6">
    <source>
        <dbReference type="Pfam" id="PF23387"/>
    </source>
</evidence>
<keyword evidence="8" id="KW-1185">Reference proteome</keyword>
<dbReference type="Gene3D" id="1.25.40.470">
    <property type="match status" value="1"/>
</dbReference>
<evidence type="ECO:0000259" key="5">
    <source>
        <dbReference type="Pfam" id="PF23335"/>
    </source>
</evidence>
<evidence type="ECO:0000313" key="7">
    <source>
        <dbReference type="EMBL" id="KAJ3215413.1"/>
    </source>
</evidence>
<dbReference type="InterPro" id="IPR036322">
    <property type="entry name" value="WD40_repeat_dom_sf"/>
</dbReference>
<dbReference type="SUPFAM" id="SSF50978">
    <property type="entry name" value="WD40 repeat-like"/>
    <property type="match status" value="2"/>
</dbReference>
<dbReference type="InterPro" id="IPR001680">
    <property type="entry name" value="WD40_rpt"/>
</dbReference>
<evidence type="ECO:0000256" key="1">
    <source>
        <dbReference type="ARBA" id="ARBA00004138"/>
    </source>
</evidence>
<dbReference type="GO" id="GO:0005929">
    <property type="term" value="C:cilium"/>
    <property type="evidence" value="ECO:0007669"/>
    <property type="project" value="UniProtKB-SubCell"/>
</dbReference>
<dbReference type="PANTHER" id="PTHR24098:SF0">
    <property type="entry name" value="OUTER SEGMENT 5"/>
    <property type="match status" value="1"/>
</dbReference>
<comment type="subcellular location">
    <subcellularLocation>
        <location evidence="1">Cell projection</location>
        <location evidence="1">Cilium</location>
    </subcellularLocation>
</comment>
<dbReference type="Pfam" id="PF00400">
    <property type="entry name" value="WD40"/>
    <property type="match status" value="3"/>
</dbReference>
<keyword evidence="4" id="KW-0853">WD repeat</keyword>
<feature type="domain" description="IFT80 second beta-propeller" evidence="5">
    <location>
        <begin position="311"/>
        <end position="602"/>
    </location>
</feature>
<dbReference type="GO" id="GO:0030992">
    <property type="term" value="C:intraciliary transport particle B"/>
    <property type="evidence" value="ECO:0007669"/>
    <property type="project" value="TreeGrafter"/>
</dbReference>
<gene>
    <name evidence="7" type="primary">IFT80</name>
    <name evidence="7" type="ORF">HK099_006381</name>
</gene>
<proteinExistence type="predicted"/>
<dbReference type="PANTHER" id="PTHR24098">
    <property type="entry name" value="OUTER SEGMENT 5"/>
    <property type="match status" value="1"/>
</dbReference>
<dbReference type="FunFam" id="2.130.10.10:FF:000463">
    <property type="entry name" value="intraflagellar transport protein 80 homolog"/>
    <property type="match status" value="1"/>
</dbReference>
<dbReference type="EMBL" id="JADGJW010000545">
    <property type="protein sequence ID" value="KAJ3215413.1"/>
    <property type="molecule type" value="Genomic_DNA"/>
</dbReference>
<comment type="caution">
    <text evidence="7">The sequence shown here is derived from an EMBL/GenBank/DDBJ whole genome shotgun (WGS) entry which is preliminary data.</text>
</comment>
<name>A0AAD5U002_9FUNG</name>
<dbReference type="Proteomes" id="UP001211065">
    <property type="component" value="Unassembled WGS sequence"/>
</dbReference>
<keyword evidence="2" id="KW-0969">Cilium</keyword>
<evidence type="ECO:0000256" key="2">
    <source>
        <dbReference type="ARBA" id="ARBA00023069"/>
    </source>
</evidence>
<dbReference type="AlphaFoldDB" id="A0AAD5U002"/>
<organism evidence="7 8">
    <name type="scientific">Clydaea vesicula</name>
    <dbReference type="NCBI Taxonomy" id="447962"/>
    <lineage>
        <taxon>Eukaryota</taxon>
        <taxon>Fungi</taxon>
        <taxon>Fungi incertae sedis</taxon>
        <taxon>Chytridiomycota</taxon>
        <taxon>Chytridiomycota incertae sedis</taxon>
        <taxon>Chytridiomycetes</taxon>
        <taxon>Lobulomycetales</taxon>
        <taxon>Lobulomycetaceae</taxon>
        <taxon>Clydaea</taxon>
    </lineage>
</organism>
<dbReference type="Gene3D" id="2.130.10.10">
    <property type="entry name" value="YVTN repeat-like/Quinoprotein amine dehydrogenase"/>
    <property type="match status" value="2"/>
</dbReference>
<dbReference type="PROSITE" id="PS50294">
    <property type="entry name" value="WD_REPEATS_REGION"/>
    <property type="match status" value="2"/>
</dbReference>
<accession>A0AAD5U002</accession>
<keyword evidence="3" id="KW-0966">Cell projection</keyword>
<evidence type="ECO:0000313" key="8">
    <source>
        <dbReference type="Proteomes" id="UP001211065"/>
    </source>
</evidence>
<dbReference type="Pfam" id="PF23387">
    <property type="entry name" value="TPR_IFT80_172"/>
    <property type="match status" value="1"/>
</dbReference>
<dbReference type="SMART" id="SM00320">
    <property type="entry name" value="WD40"/>
    <property type="match status" value="6"/>
</dbReference>
<dbReference type="PROSITE" id="PS50082">
    <property type="entry name" value="WD_REPEATS_2"/>
    <property type="match status" value="2"/>
</dbReference>
<sequence>MSKLSKIKINSYIKHTECTTSIGWSGNSELYSVGDDQKILKWSSDGELLAPFQTSLFDKSGDPNSPSLFLTELHWFPATPGKSQTNSEIFVVGGSDGKFYLLARSGRVEKKVEAHKGAILALKWSYEGSALLTAGEDGQIKIWSRAGMLRSCLTQSAFPVYSAVWSPENDQILYSSGKNLVIKPIQPSTKPTQWKAHEGIVLKVDWNLANNLIVSGGEDRRYKVWDTYGRQLYSSILHDQPITSVAWNPSGDMFAIGSFNCLRICDKLGWSYALTEPDSGSIFNISWTPDGTQLACAGGNGAVVMGHLINRRLEWKNYEVTILDDKKVLVYDISIAATETLEFRDRIIKASIAFNHLIVCTPSQCYIYSDKNWNTPAITDLNPGGRVVCIKQCAEYFVIVDTIVGMHVYTYEGRPVSQIKYLGLRPEYVTQHSISISGDTLAIKDRTDEKSIYLFDVTTGTPLASVSGGGPFRHSIEVMELALNQSSLIGATSGINGRQLVIVDKNRDMWITGLIKVNFKKLGTMVDTFSWNDEIDIIAAMVDGKFTVWYYPNAVFIDQDIAHLTKIERDGSTFGRDAQFVSFSGTQCTLRKSDGSLVTVSFISPFPSLLHEQTKKKQWEDAIRLCRYAKMNELWACLAVMAVAGQDLNTAEVAYASIQELAKVQYICYIRDIPSAEARTAELALLRRQPKEAENILISANLIYRALKMWMNLYQWDRALELAVKFKSHVDTVLYCRKKYLKSMDKTEFNKRFLQFNNDPGFEIVEEKILEKISFEEGKERNGKI</sequence>
<reference evidence="7" key="1">
    <citation type="submission" date="2020-05" db="EMBL/GenBank/DDBJ databases">
        <title>Phylogenomic resolution of chytrid fungi.</title>
        <authorList>
            <person name="Stajich J.E."/>
            <person name="Amses K."/>
            <person name="Simmons R."/>
            <person name="Seto K."/>
            <person name="Myers J."/>
            <person name="Bonds A."/>
            <person name="Quandt C.A."/>
            <person name="Barry K."/>
            <person name="Liu P."/>
            <person name="Grigoriev I."/>
            <person name="Longcore J.E."/>
            <person name="James T.Y."/>
        </authorList>
    </citation>
    <scope>NUCLEOTIDE SEQUENCE</scope>
    <source>
        <strain evidence="7">JEL0476</strain>
    </source>
</reference>
<feature type="repeat" description="WD" evidence="4">
    <location>
        <begin position="112"/>
        <end position="144"/>
    </location>
</feature>
<dbReference type="GO" id="GO:0060271">
    <property type="term" value="P:cilium assembly"/>
    <property type="evidence" value="ECO:0007669"/>
    <property type="project" value="TreeGrafter"/>
</dbReference>
<dbReference type="FunFam" id="1.25.40.470:FF:000007">
    <property type="entry name" value="Intraflagellar transport 80 homolog (Chlamydomonas)"/>
    <property type="match status" value="1"/>
</dbReference>
<dbReference type="InterPro" id="IPR056157">
    <property type="entry name" value="TPR_IFT80_172_dom"/>
</dbReference>
<feature type="domain" description="IFT80/172/WDR35 TPR" evidence="6">
    <location>
        <begin position="634"/>
        <end position="782"/>
    </location>
</feature>
<evidence type="ECO:0000256" key="3">
    <source>
        <dbReference type="ARBA" id="ARBA00023273"/>
    </source>
</evidence>
<protein>
    <submittedName>
        <fullName evidence="7">Intraflagellar transport protein 80</fullName>
    </submittedName>
</protein>
<dbReference type="InterPro" id="IPR056456">
    <property type="entry name" value="Beta-prop_IFT80_2nd"/>
</dbReference>